<dbReference type="GO" id="GO:0005634">
    <property type="term" value="C:nucleus"/>
    <property type="evidence" value="ECO:0007669"/>
    <property type="project" value="UniProtKB-SubCell"/>
</dbReference>
<dbReference type="InterPro" id="IPR036864">
    <property type="entry name" value="Zn2-C6_fun-type_DNA-bd_sf"/>
</dbReference>
<evidence type="ECO:0000256" key="7">
    <source>
        <dbReference type="ARBA" id="ARBA00023242"/>
    </source>
</evidence>
<keyword evidence="6" id="KW-0804">Transcription</keyword>
<dbReference type="InterPro" id="IPR001138">
    <property type="entry name" value="Zn2Cys6_DnaBD"/>
</dbReference>
<name>A0A9P7YQY4_9HELO</name>
<evidence type="ECO:0000259" key="9">
    <source>
        <dbReference type="PROSITE" id="PS50048"/>
    </source>
</evidence>
<dbReference type="Pfam" id="PF00172">
    <property type="entry name" value="Zn_clus"/>
    <property type="match status" value="1"/>
</dbReference>
<keyword evidence="4" id="KW-0805">Transcription regulation</keyword>
<dbReference type="SUPFAM" id="SSF57701">
    <property type="entry name" value="Zn2/Cys6 DNA-binding domain"/>
    <property type="match status" value="1"/>
</dbReference>
<dbReference type="GO" id="GO:0008270">
    <property type="term" value="F:zinc ion binding"/>
    <property type="evidence" value="ECO:0007669"/>
    <property type="project" value="InterPro"/>
</dbReference>
<evidence type="ECO:0000256" key="8">
    <source>
        <dbReference type="SAM" id="MobiDB-lite"/>
    </source>
</evidence>
<dbReference type="EMBL" id="MU251373">
    <property type="protein sequence ID" value="KAG9238194.1"/>
    <property type="molecule type" value="Genomic_DNA"/>
</dbReference>
<evidence type="ECO:0000256" key="2">
    <source>
        <dbReference type="ARBA" id="ARBA00022723"/>
    </source>
</evidence>
<evidence type="ECO:0000256" key="6">
    <source>
        <dbReference type="ARBA" id="ARBA00023163"/>
    </source>
</evidence>
<keyword evidence="7" id="KW-0539">Nucleus</keyword>
<dbReference type="InterPro" id="IPR051615">
    <property type="entry name" value="Transcr_Regulatory_Elem"/>
</dbReference>
<keyword evidence="3" id="KW-0862">Zinc</keyword>
<dbReference type="OrthoDB" id="10249920at2759"/>
<dbReference type="CDD" id="cd00067">
    <property type="entry name" value="GAL4"/>
    <property type="match status" value="1"/>
</dbReference>
<dbReference type="PANTHER" id="PTHR31313">
    <property type="entry name" value="TY1 ENHANCER ACTIVATOR"/>
    <property type="match status" value="1"/>
</dbReference>
<proteinExistence type="predicted"/>
<dbReference type="PANTHER" id="PTHR31313:SF81">
    <property type="entry name" value="TY1 ENHANCER ACTIVATOR"/>
    <property type="match status" value="1"/>
</dbReference>
<accession>A0A9P7YQY4</accession>
<dbReference type="Proteomes" id="UP000824998">
    <property type="component" value="Unassembled WGS sequence"/>
</dbReference>
<sequence>MNDKKGKAHNPRTKVACGECRKNKRKCDGGRPSCLLCEKAGRVCVYVEDVSNKRKFVDDGLVWDLQNRIAVLESVVRQYRDTERRHGSLERTRGALVGDQVEFEQVAIDQLTSTPYAKPSSLPRSSAVTERIGKSPNADGRSAIAMEELASLLLTLDVEDKGEPSFMMSSGKSKAIEIYEQEVQFDSSAINTNVTTTTEGSLRLSLESREQLMTLFMQRFNIFHQFLEEDDTASIVDTEPESGKPDFRFRNQALFAVGAYFSDLPEAYALGSLCALSAEAMAFHCIKWHPSDLVAQGLTLLAWRELVLGHDSMAYNYIAMATGAILHQGLHVTAMSKLPGENQQGESFRRRVRSFWAYFSVDRLLTSSLGMNCTMHWQRIRMPLYLRIIKQQISIDDLAHDRFCQLWHLWDSCMDQVHAFSWSDLTSEERKALVVRSHQTLEDFYTEVDDRLSAKKDVSESIVWFQLAYHASLLLIHRPFLNEPKGSFTLSLSLRSATSAASSISRIIRGFKKQPGFHNVAPQVIDYILSAAVIHLLNATSGRTTLGRQSAKGLTSCLEALLDMNSKWKARVQRSITRIQELAHRWNVVWALPRNLSQPIELTSQPLSTDLDANTTPPLPASNRSEINNIAVDPSYPDFSFGLPMDQNLGDANLWDPQQYGGALDQIHSNWDMDLWNMDMPQMQGDYDTQWFS</sequence>
<dbReference type="GO" id="GO:0000981">
    <property type="term" value="F:DNA-binding transcription factor activity, RNA polymerase II-specific"/>
    <property type="evidence" value="ECO:0007669"/>
    <property type="project" value="InterPro"/>
</dbReference>
<evidence type="ECO:0000256" key="1">
    <source>
        <dbReference type="ARBA" id="ARBA00004123"/>
    </source>
</evidence>
<evidence type="ECO:0000256" key="4">
    <source>
        <dbReference type="ARBA" id="ARBA00023015"/>
    </source>
</evidence>
<dbReference type="GO" id="GO:0006351">
    <property type="term" value="P:DNA-templated transcription"/>
    <property type="evidence" value="ECO:0007669"/>
    <property type="project" value="InterPro"/>
</dbReference>
<dbReference type="PROSITE" id="PS00463">
    <property type="entry name" value="ZN2_CY6_FUNGAL_1"/>
    <property type="match status" value="1"/>
</dbReference>
<comment type="subcellular location">
    <subcellularLocation>
        <location evidence="1">Nucleus</location>
    </subcellularLocation>
</comment>
<evidence type="ECO:0000256" key="5">
    <source>
        <dbReference type="ARBA" id="ARBA00023125"/>
    </source>
</evidence>
<keyword evidence="2" id="KW-0479">Metal-binding</keyword>
<dbReference type="AlphaFoldDB" id="A0A9P7YQY4"/>
<dbReference type="PROSITE" id="PS50048">
    <property type="entry name" value="ZN2_CY6_FUNGAL_2"/>
    <property type="match status" value="1"/>
</dbReference>
<reference evidence="10" key="1">
    <citation type="journal article" date="2021" name="IMA Fungus">
        <title>Genomic characterization of three marine fungi, including Emericellopsis atlantica sp. nov. with signatures of a generalist lifestyle and marine biomass degradation.</title>
        <authorList>
            <person name="Hagestad O.C."/>
            <person name="Hou L."/>
            <person name="Andersen J.H."/>
            <person name="Hansen E.H."/>
            <person name="Altermark B."/>
            <person name="Li C."/>
            <person name="Kuhnert E."/>
            <person name="Cox R.J."/>
            <person name="Crous P.W."/>
            <person name="Spatafora J.W."/>
            <person name="Lail K."/>
            <person name="Amirebrahimi M."/>
            <person name="Lipzen A."/>
            <person name="Pangilinan J."/>
            <person name="Andreopoulos W."/>
            <person name="Hayes R.D."/>
            <person name="Ng V."/>
            <person name="Grigoriev I.V."/>
            <person name="Jackson S.A."/>
            <person name="Sutton T.D.S."/>
            <person name="Dobson A.D.W."/>
            <person name="Rama T."/>
        </authorList>
    </citation>
    <scope>NUCLEOTIDE SEQUENCE</scope>
    <source>
        <strain evidence="10">TRa018bII</strain>
    </source>
</reference>
<dbReference type="Gene3D" id="4.10.240.10">
    <property type="entry name" value="Zn(2)-C6 fungal-type DNA-binding domain"/>
    <property type="match status" value="1"/>
</dbReference>
<keyword evidence="11" id="KW-1185">Reference proteome</keyword>
<protein>
    <recommendedName>
        <fullName evidence="9">Zn(2)-C6 fungal-type domain-containing protein</fullName>
    </recommendedName>
</protein>
<dbReference type="Pfam" id="PF04082">
    <property type="entry name" value="Fungal_trans"/>
    <property type="match status" value="1"/>
</dbReference>
<feature type="domain" description="Zn(2)-C6 fungal-type" evidence="9">
    <location>
        <begin position="16"/>
        <end position="46"/>
    </location>
</feature>
<dbReference type="SMART" id="SM00066">
    <property type="entry name" value="GAL4"/>
    <property type="match status" value="1"/>
</dbReference>
<dbReference type="CDD" id="cd12148">
    <property type="entry name" value="fungal_TF_MHR"/>
    <property type="match status" value="1"/>
</dbReference>
<feature type="region of interest" description="Disordered" evidence="8">
    <location>
        <begin position="117"/>
        <end position="136"/>
    </location>
</feature>
<evidence type="ECO:0000256" key="3">
    <source>
        <dbReference type="ARBA" id="ARBA00022833"/>
    </source>
</evidence>
<dbReference type="GO" id="GO:0003677">
    <property type="term" value="F:DNA binding"/>
    <property type="evidence" value="ECO:0007669"/>
    <property type="project" value="UniProtKB-KW"/>
</dbReference>
<evidence type="ECO:0000313" key="10">
    <source>
        <dbReference type="EMBL" id="KAG9238194.1"/>
    </source>
</evidence>
<comment type="caution">
    <text evidence="10">The sequence shown here is derived from an EMBL/GenBank/DDBJ whole genome shotgun (WGS) entry which is preliminary data.</text>
</comment>
<organism evidence="10 11">
    <name type="scientific">Amylocarpus encephaloides</name>
    <dbReference type="NCBI Taxonomy" id="45428"/>
    <lineage>
        <taxon>Eukaryota</taxon>
        <taxon>Fungi</taxon>
        <taxon>Dikarya</taxon>
        <taxon>Ascomycota</taxon>
        <taxon>Pezizomycotina</taxon>
        <taxon>Leotiomycetes</taxon>
        <taxon>Helotiales</taxon>
        <taxon>Helotiales incertae sedis</taxon>
        <taxon>Amylocarpus</taxon>
    </lineage>
</organism>
<evidence type="ECO:0000313" key="11">
    <source>
        <dbReference type="Proteomes" id="UP000824998"/>
    </source>
</evidence>
<keyword evidence="5" id="KW-0238">DNA-binding</keyword>
<dbReference type="InterPro" id="IPR007219">
    <property type="entry name" value="XnlR_reg_dom"/>
</dbReference>
<gene>
    <name evidence="10" type="ORF">BJ875DRAFT_480550</name>
</gene>